<sequence length="561" mass="64421">MQAGGQSNSTWGQARVRNRYKCNLARRIELIENRDLYTSPISTYATAPNANLSVTDFERYALARLKVLRIIERQNLLSPDKFSVEWRNKIEAEIRRQDIAEFIIVLFSSVGTEGVSETEMIRAREFDHISHFLLRLAFAGTEEHRKWFISLEMDLFTMRLRGLVGAASLRNFLLAEEFPGKLVEKDEKEKYRTEICNSVLLGGGLTIQQHNKLETDIYKVSFEYALDLVRLRKVFLRNGEAYVHHNELVSIICTAFRSHLSEGLSMVKKNMHIVEQDERIMQVVADFDRRHTGNNYGNKKENVSGVSADELPTLSQKSFPLCMRSLYDVVVKEHHLKHFGRLQLGLFLKAIGVPIDEAVKFWRGHFTKKPEIDGTRFDKQYLYNIRHMYGQEGRRADYTPYSCMKVIMSNVGPGDHHGCPFKHSDQQNLRAKLVEAQVPSNGMKEIMDLVEKHHFQIACQKYFEWTHGSMTVEGGVNHPNQYFEESRDVLSGKKTIKTEDVIKTKRVVVMPDGSQRTQTLLTSEMETQPLSSTNPETDGDPLDTPMEEDSAIVDFLASQGY</sequence>
<evidence type="ECO:0000256" key="5">
    <source>
        <dbReference type="ARBA" id="ARBA00022705"/>
    </source>
</evidence>
<keyword evidence="4 10" id="KW-0639">Primosome</keyword>
<organism evidence="14 15">
    <name type="scientific">Folsomia candida</name>
    <name type="common">Springtail</name>
    <dbReference type="NCBI Taxonomy" id="158441"/>
    <lineage>
        <taxon>Eukaryota</taxon>
        <taxon>Metazoa</taxon>
        <taxon>Ecdysozoa</taxon>
        <taxon>Arthropoda</taxon>
        <taxon>Hexapoda</taxon>
        <taxon>Collembola</taxon>
        <taxon>Entomobryomorpha</taxon>
        <taxon>Isotomoidea</taxon>
        <taxon>Isotomidae</taxon>
        <taxon>Proisotominae</taxon>
        <taxon>Folsomia</taxon>
    </lineage>
</organism>
<comment type="function">
    <text evidence="10">DNA primase is the polymerase that synthesizes small RNA primers for the Okazaki fragments made during discontinuous DNA replication.</text>
</comment>
<dbReference type="OrthoDB" id="421393at2759"/>
<evidence type="ECO:0000256" key="8">
    <source>
        <dbReference type="ARBA" id="ARBA00023014"/>
    </source>
</evidence>
<comment type="similarity">
    <text evidence="1 10">Belongs to the eukaryotic-type primase large subunit family.</text>
</comment>
<dbReference type="GO" id="GO:0006270">
    <property type="term" value="P:DNA replication initiation"/>
    <property type="evidence" value="ECO:0007669"/>
    <property type="project" value="TreeGrafter"/>
</dbReference>
<protein>
    <recommendedName>
        <fullName evidence="2 10">DNA primase large subunit</fullName>
    </recommendedName>
</protein>
<gene>
    <name evidence="14" type="ORF">Fcan01_03577</name>
</gene>
<evidence type="ECO:0000256" key="7">
    <source>
        <dbReference type="ARBA" id="ARBA00023004"/>
    </source>
</evidence>
<dbReference type="GO" id="GO:0005658">
    <property type="term" value="C:alpha DNA polymerase:primase complex"/>
    <property type="evidence" value="ECO:0007669"/>
    <property type="project" value="UniProtKB-ARBA"/>
</dbReference>
<reference evidence="14 15" key="1">
    <citation type="submission" date="2015-12" db="EMBL/GenBank/DDBJ databases">
        <title>The genome of Folsomia candida.</title>
        <authorList>
            <person name="Faddeeva A."/>
            <person name="Derks M.F."/>
            <person name="Anvar Y."/>
            <person name="Smit S."/>
            <person name="Van Straalen N."/>
            <person name="Roelofs D."/>
        </authorList>
    </citation>
    <scope>NUCLEOTIDE SEQUENCE [LARGE SCALE GENOMIC DNA]</scope>
    <source>
        <strain evidence="14 15">VU population</strain>
        <tissue evidence="14">Whole body</tissue>
    </source>
</reference>
<evidence type="ECO:0000256" key="11">
    <source>
        <dbReference type="PIRSR" id="PIRSR009449-1"/>
    </source>
</evidence>
<feature type="binding site" evidence="11">
    <location>
        <position position="322"/>
    </location>
    <ligand>
        <name>[4Fe-4S] cluster</name>
        <dbReference type="ChEBI" id="CHEBI:49883"/>
    </ligand>
</feature>
<evidence type="ECO:0000313" key="15">
    <source>
        <dbReference type="Proteomes" id="UP000198287"/>
    </source>
</evidence>
<keyword evidence="5 10" id="KW-0235">DNA replication</keyword>
<feature type="region of interest" description="Disordered" evidence="12">
    <location>
        <begin position="523"/>
        <end position="546"/>
    </location>
</feature>
<keyword evidence="3 10" id="KW-0004">4Fe-4S</keyword>
<evidence type="ECO:0000256" key="6">
    <source>
        <dbReference type="ARBA" id="ARBA00022723"/>
    </source>
</evidence>
<evidence type="ECO:0000256" key="12">
    <source>
        <dbReference type="SAM" id="MobiDB-lite"/>
    </source>
</evidence>
<comment type="caution">
    <text evidence="14">The sequence shown here is derived from an EMBL/GenBank/DDBJ whole genome shotgun (WGS) entry which is preliminary data.</text>
</comment>
<keyword evidence="8 10" id="KW-0411">Iron-sulfur</keyword>
<keyword evidence="15" id="KW-1185">Reference proteome</keyword>
<evidence type="ECO:0000313" key="14">
    <source>
        <dbReference type="EMBL" id="OXA61497.1"/>
    </source>
</evidence>
<feature type="domain" description="DNA primase large subunit C-terminal" evidence="13">
    <location>
        <begin position="314"/>
        <end position="483"/>
    </location>
</feature>
<proteinExistence type="inferred from homology"/>
<dbReference type="InterPro" id="IPR007238">
    <property type="entry name" value="DNA_primase_lsu_euk/arc"/>
</dbReference>
<dbReference type="InterPro" id="IPR058560">
    <property type="entry name" value="DNA_primase_C"/>
</dbReference>
<dbReference type="GO" id="GO:0046872">
    <property type="term" value="F:metal ion binding"/>
    <property type="evidence" value="ECO:0007669"/>
    <property type="project" value="UniProtKB-UniRule"/>
</dbReference>
<dbReference type="Proteomes" id="UP000198287">
    <property type="component" value="Unassembled WGS sequence"/>
</dbReference>
<evidence type="ECO:0000259" key="13">
    <source>
        <dbReference type="Pfam" id="PF04104"/>
    </source>
</evidence>
<dbReference type="GO" id="GO:0003677">
    <property type="term" value="F:DNA binding"/>
    <property type="evidence" value="ECO:0007669"/>
    <property type="project" value="UniProtKB-UniRule"/>
</dbReference>
<dbReference type="GO" id="GO:0006269">
    <property type="term" value="P:DNA replication, synthesis of primer"/>
    <property type="evidence" value="ECO:0007669"/>
    <property type="project" value="UniProtKB-KW"/>
</dbReference>
<evidence type="ECO:0000256" key="9">
    <source>
        <dbReference type="ARBA" id="ARBA00023125"/>
    </source>
</evidence>
<dbReference type="AlphaFoldDB" id="A0A226EWG8"/>
<dbReference type="PIRSF" id="PIRSF009449">
    <property type="entry name" value="DNA_primase_large_subunit"/>
    <property type="match status" value="1"/>
</dbReference>
<keyword evidence="9 10" id="KW-0238">DNA-binding</keyword>
<feature type="binding site" evidence="11">
    <location>
        <position position="459"/>
    </location>
    <ligand>
        <name>[4Fe-4S] cluster</name>
        <dbReference type="ChEBI" id="CHEBI:49883"/>
    </ligand>
</feature>
<dbReference type="Gene3D" id="1.20.930.80">
    <property type="match status" value="1"/>
</dbReference>
<dbReference type="EMBL" id="LNIX01000001">
    <property type="protein sequence ID" value="OXA61497.1"/>
    <property type="molecule type" value="Genomic_DNA"/>
</dbReference>
<evidence type="ECO:0000256" key="2">
    <source>
        <dbReference type="ARBA" id="ARBA00019038"/>
    </source>
</evidence>
<dbReference type="PANTHER" id="PTHR10537:SF3">
    <property type="entry name" value="DNA PRIMASE LARGE SUBUNIT"/>
    <property type="match status" value="1"/>
</dbReference>
<keyword evidence="6 10" id="KW-0479">Metal-binding</keyword>
<dbReference type="CDD" id="cd07322">
    <property type="entry name" value="PriL_PriS_Eukaryotic"/>
    <property type="match status" value="1"/>
</dbReference>
<comment type="cofactor">
    <cofactor evidence="10">
        <name>[4Fe-4S] cluster</name>
        <dbReference type="ChEBI" id="CHEBI:49883"/>
    </cofactor>
    <text evidence="10">Binds 1 [4Fe-4S] cluster.</text>
</comment>
<name>A0A226EWG8_FOLCA</name>
<feature type="compositionally biased region" description="Acidic residues" evidence="12">
    <location>
        <begin position="537"/>
        <end position="546"/>
    </location>
</feature>
<evidence type="ECO:0000256" key="4">
    <source>
        <dbReference type="ARBA" id="ARBA00022515"/>
    </source>
</evidence>
<dbReference type="STRING" id="158441.A0A226EWG8"/>
<feature type="compositionally biased region" description="Polar residues" evidence="12">
    <location>
        <begin position="523"/>
        <end position="536"/>
    </location>
</feature>
<dbReference type="Pfam" id="PF26466">
    <property type="entry name" value="DNA_primase_lrg_N"/>
    <property type="match status" value="1"/>
</dbReference>
<dbReference type="OMA" id="RINYKPW"/>
<keyword evidence="7 10" id="KW-0408">Iron</keyword>
<dbReference type="GO" id="GO:0051539">
    <property type="term" value="F:4 iron, 4 sulfur cluster binding"/>
    <property type="evidence" value="ECO:0007669"/>
    <property type="project" value="UniProtKB-UniRule"/>
</dbReference>
<dbReference type="PANTHER" id="PTHR10537">
    <property type="entry name" value="DNA PRIMASE LARGE SUBUNIT"/>
    <property type="match status" value="1"/>
</dbReference>
<dbReference type="InterPro" id="IPR016558">
    <property type="entry name" value="DNA_primase_lsu_euk"/>
</dbReference>
<feature type="binding site" evidence="11">
    <location>
        <position position="419"/>
    </location>
    <ligand>
        <name>[4Fe-4S] cluster</name>
        <dbReference type="ChEBI" id="CHEBI:49883"/>
    </ligand>
</feature>
<feature type="binding site" evidence="11">
    <location>
        <position position="403"/>
    </location>
    <ligand>
        <name>[4Fe-4S] cluster</name>
        <dbReference type="ChEBI" id="CHEBI:49883"/>
    </ligand>
</feature>
<evidence type="ECO:0000256" key="3">
    <source>
        <dbReference type="ARBA" id="ARBA00022485"/>
    </source>
</evidence>
<dbReference type="Pfam" id="PF04104">
    <property type="entry name" value="DNA_primase_lrg"/>
    <property type="match status" value="1"/>
</dbReference>
<evidence type="ECO:0000256" key="10">
    <source>
        <dbReference type="PIRNR" id="PIRNR009449"/>
    </source>
</evidence>
<evidence type="ECO:0000256" key="1">
    <source>
        <dbReference type="ARBA" id="ARBA00010564"/>
    </source>
</evidence>
<accession>A0A226EWG8</accession>